<comment type="caution">
    <text evidence="1">The sequence shown here is derived from an EMBL/GenBank/DDBJ whole genome shotgun (WGS) entry which is preliminary data.</text>
</comment>
<reference evidence="2" key="1">
    <citation type="journal article" date="2019" name="Int. J. Syst. Evol. Microbiol.">
        <title>The Global Catalogue of Microorganisms (GCM) 10K type strain sequencing project: providing services to taxonomists for standard genome sequencing and annotation.</title>
        <authorList>
            <consortium name="The Broad Institute Genomics Platform"/>
            <consortium name="The Broad Institute Genome Sequencing Center for Infectious Disease"/>
            <person name="Wu L."/>
            <person name="Ma J."/>
        </authorList>
    </citation>
    <scope>NUCLEOTIDE SEQUENCE [LARGE SCALE GENOMIC DNA]</scope>
    <source>
        <strain evidence="2">JCM 4957</strain>
    </source>
</reference>
<evidence type="ECO:0008006" key="3">
    <source>
        <dbReference type="Google" id="ProtNLM"/>
    </source>
</evidence>
<organism evidence="1 2">
    <name type="scientific">Streptomyces djakartensis</name>
    <dbReference type="NCBI Taxonomy" id="68193"/>
    <lineage>
        <taxon>Bacteria</taxon>
        <taxon>Bacillati</taxon>
        <taxon>Actinomycetota</taxon>
        <taxon>Actinomycetes</taxon>
        <taxon>Kitasatosporales</taxon>
        <taxon>Streptomycetaceae</taxon>
        <taxon>Streptomyces</taxon>
    </lineage>
</organism>
<proteinExistence type="predicted"/>
<dbReference type="Proteomes" id="UP000653308">
    <property type="component" value="Unassembled WGS sequence"/>
</dbReference>
<accession>A0ABQ2ZCW7</accession>
<keyword evidence="2" id="KW-1185">Reference proteome</keyword>
<evidence type="ECO:0000313" key="1">
    <source>
        <dbReference type="EMBL" id="GGY08533.1"/>
    </source>
</evidence>
<gene>
    <name evidence="1" type="ORF">GCM10010384_11640</name>
</gene>
<dbReference type="EMBL" id="BMWE01000002">
    <property type="protein sequence ID" value="GGY08533.1"/>
    <property type="molecule type" value="Genomic_DNA"/>
</dbReference>
<sequence length="75" mass="8175">MGSLAVVRIEQLEYLAAVTRSGSLRRAAITVRPLAHDATDVLLVLQSRPSGRVPRAARDLHRLFVRNARGCDAPS</sequence>
<evidence type="ECO:0000313" key="2">
    <source>
        <dbReference type="Proteomes" id="UP000653308"/>
    </source>
</evidence>
<name>A0ABQ2ZCW7_9ACTN</name>
<protein>
    <recommendedName>
        <fullName evidence="3">LysR family transcriptional regulator</fullName>
    </recommendedName>
</protein>